<dbReference type="PROSITE" id="PS51462">
    <property type="entry name" value="NUDIX"/>
    <property type="match status" value="1"/>
</dbReference>
<dbReference type="Gene3D" id="3.90.79.10">
    <property type="entry name" value="Nucleoside Triphosphate Pyrophosphohydrolase"/>
    <property type="match status" value="1"/>
</dbReference>
<evidence type="ECO:0000256" key="2">
    <source>
        <dbReference type="ARBA" id="ARBA00022801"/>
    </source>
</evidence>
<evidence type="ECO:0000313" key="5">
    <source>
        <dbReference type="Proteomes" id="UP000479114"/>
    </source>
</evidence>
<dbReference type="InterPro" id="IPR020084">
    <property type="entry name" value="NUDIX_hydrolase_CS"/>
</dbReference>
<dbReference type="Pfam" id="PF00293">
    <property type="entry name" value="NUDIX"/>
    <property type="match status" value="1"/>
</dbReference>
<proteinExistence type="inferred from homology"/>
<dbReference type="AlphaFoldDB" id="A0A6C0NX89"/>
<protein>
    <submittedName>
        <fullName evidence="4">NUDIX hydrolase</fullName>
    </submittedName>
</protein>
<name>A0A6C0NX89_9BACL</name>
<dbReference type="InterPro" id="IPR000086">
    <property type="entry name" value="NUDIX_hydrolase_dom"/>
</dbReference>
<evidence type="ECO:0000259" key="3">
    <source>
        <dbReference type="PROSITE" id="PS51462"/>
    </source>
</evidence>
<dbReference type="GO" id="GO:0016787">
    <property type="term" value="F:hydrolase activity"/>
    <property type="evidence" value="ECO:0007669"/>
    <property type="project" value="UniProtKB-KW"/>
</dbReference>
<dbReference type="PANTHER" id="PTHR43736:SF1">
    <property type="entry name" value="DIHYDRONEOPTERIN TRIPHOSPHATE DIPHOSPHATASE"/>
    <property type="match status" value="1"/>
</dbReference>
<dbReference type="SUPFAM" id="SSF55811">
    <property type="entry name" value="Nudix"/>
    <property type="match status" value="1"/>
</dbReference>
<dbReference type="InterPro" id="IPR015797">
    <property type="entry name" value="NUDIX_hydrolase-like_dom_sf"/>
</dbReference>
<dbReference type="KEGG" id="prz:GZH47_06550"/>
<feature type="domain" description="Nudix hydrolase" evidence="3">
    <location>
        <begin position="4"/>
        <end position="143"/>
    </location>
</feature>
<keyword evidence="5" id="KW-1185">Reference proteome</keyword>
<dbReference type="Proteomes" id="UP000479114">
    <property type="component" value="Chromosome"/>
</dbReference>
<comment type="similarity">
    <text evidence="1">Belongs to the Nudix hydrolase family.</text>
</comment>
<dbReference type="CDD" id="cd04686">
    <property type="entry name" value="NUDIX_Hydrolase"/>
    <property type="match status" value="1"/>
</dbReference>
<dbReference type="PANTHER" id="PTHR43736">
    <property type="entry name" value="ADP-RIBOSE PYROPHOSPHATASE"/>
    <property type="match status" value="1"/>
</dbReference>
<organism evidence="4 5">
    <name type="scientific">Paenibacillus rhizovicinus</name>
    <dbReference type="NCBI Taxonomy" id="2704463"/>
    <lineage>
        <taxon>Bacteria</taxon>
        <taxon>Bacillati</taxon>
        <taxon>Bacillota</taxon>
        <taxon>Bacilli</taxon>
        <taxon>Bacillales</taxon>
        <taxon>Paenibacillaceae</taxon>
        <taxon>Paenibacillus</taxon>
    </lineage>
</organism>
<dbReference type="RefSeq" id="WP_162639316.1">
    <property type="nucleotide sequence ID" value="NZ_CP048286.1"/>
</dbReference>
<gene>
    <name evidence="4" type="ORF">GZH47_06550</name>
</gene>
<sequence>MSNSWHRHLGIYGICRSEDRLLLIHKTGGPYTGRFDLPGGSVEPNETIIETLHREFLEETGVVVTPLRSIGTKDFLVPWVREGYAHTHCHHIAGLFEVAYESGDPSESPRIDDSLGAEWVPISQIDADQASPLVMAALDWIRHGVLDWRTKRYDSWEMKA</sequence>
<reference evidence="4 5" key="1">
    <citation type="submission" date="2020-02" db="EMBL/GenBank/DDBJ databases">
        <title>Paenibacillus sp. nov., isolated from rhizosphere soil of tomato.</title>
        <authorList>
            <person name="Weon H.-Y."/>
            <person name="Lee S.A."/>
        </authorList>
    </citation>
    <scope>NUCLEOTIDE SEQUENCE [LARGE SCALE GENOMIC DNA]</scope>
    <source>
        <strain evidence="4 5">14171R-81</strain>
    </source>
</reference>
<keyword evidence="2 4" id="KW-0378">Hydrolase</keyword>
<evidence type="ECO:0000313" key="4">
    <source>
        <dbReference type="EMBL" id="QHW30546.1"/>
    </source>
</evidence>
<accession>A0A6C0NX89</accession>
<evidence type="ECO:0000256" key="1">
    <source>
        <dbReference type="ARBA" id="ARBA00005582"/>
    </source>
</evidence>
<dbReference type="EMBL" id="CP048286">
    <property type="protein sequence ID" value="QHW30546.1"/>
    <property type="molecule type" value="Genomic_DNA"/>
</dbReference>
<dbReference type="PROSITE" id="PS00893">
    <property type="entry name" value="NUDIX_BOX"/>
    <property type="match status" value="1"/>
</dbReference>